<feature type="compositionally biased region" description="Basic and acidic residues" evidence="2">
    <location>
        <begin position="46"/>
        <end position="55"/>
    </location>
</feature>
<proteinExistence type="predicted"/>
<sequence>MAQKKKSSKIAKEVAEDQAATEEVEEISQTPSDDVSEELMDATADTADKVEGARSEDDDVDIAEPVEENQDDTAAVEEPAQLDGTPETDTPDTESTPESATLAPVTNQPVVVRKGGFLPMLLGGAAAAAIGYGAAYFGLMQGQDDTGQATLKAEIDQQLQGQTSAIENLGSRIETLAKGPDLSGIEAAQSDLGAAVESLSTRIETAESQLSGMEDRLTQVEKRPIAEGASDAAVAAYERELKALQDSMAQQRAEIEAMTSDARQMEESAEEKAQDTMRRAALTRIQTALDAGTGFAPALADLEKAGVDAPAPLAQIADKGAPSLIVLQESFPEAARAALAVSRKAAGDESKGFGGFLKTQLGVRSLEPREGDDPDAILSRAEAALKEGRLTDALAEIEALPEEGRTELSDWAGQATRRLNAIAAAQVLGENLN</sequence>
<feature type="transmembrane region" description="Helical" evidence="3">
    <location>
        <begin position="117"/>
        <end position="139"/>
    </location>
</feature>
<keyword evidence="3" id="KW-0812">Transmembrane</keyword>
<accession>A0A1Y5SPD1</accession>
<keyword evidence="3" id="KW-0472">Membrane</keyword>
<keyword evidence="3" id="KW-1133">Transmembrane helix</keyword>
<feature type="compositionally biased region" description="Acidic residues" evidence="2">
    <location>
        <begin position="56"/>
        <end position="75"/>
    </location>
</feature>
<dbReference type="RefSeq" id="WP_085892453.1">
    <property type="nucleotide sequence ID" value="NZ_FWFL01000005.1"/>
</dbReference>
<evidence type="ECO:0000313" key="4">
    <source>
        <dbReference type="EMBL" id="SLN44118.1"/>
    </source>
</evidence>
<feature type="compositionally biased region" description="Low complexity" evidence="2">
    <location>
        <begin position="85"/>
        <end position="99"/>
    </location>
</feature>
<dbReference type="AlphaFoldDB" id="A0A1Y5SPD1"/>
<feature type="coiled-coil region" evidence="1">
    <location>
        <begin position="196"/>
        <end position="275"/>
    </location>
</feature>
<dbReference type="Gene3D" id="1.10.287.1490">
    <property type="match status" value="1"/>
</dbReference>
<dbReference type="OrthoDB" id="7659420at2"/>
<feature type="region of interest" description="Disordered" evidence="2">
    <location>
        <begin position="1"/>
        <end position="105"/>
    </location>
</feature>
<reference evidence="4 5" key="1">
    <citation type="submission" date="2017-03" db="EMBL/GenBank/DDBJ databases">
        <authorList>
            <person name="Afonso C.L."/>
            <person name="Miller P.J."/>
            <person name="Scott M.A."/>
            <person name="Spackman E."/>
            <person name="Goraichik I."/>
            <person name="Dimitrov K.M."/>
            <person name="Suarez D.L."/>
            <person name="Swayne D.E."/>
        </authorList>
    </citation>
    <scope>NUCLEOTIDE SEQUENCE [LARGE SCALE GENOMIC DNA]</scope>
    <source>
        <strain evidence="4 5">CECT 8287</strain>
    </source>
</reference>
<keyword evidence="5" id="KW-1185">Reference proteome</keyword>
<name>A0A1Y5SPD1_9RHOB</name>
<gene>
    <name evidence="4" type="ORF">PEL8287_02229</name>
</gene>
<dbReference type="Proteomes" id="UP000193827">
    <property type="component" value="Unassembled WGS sequence"/>
</dbReference>
<protein>
    <submittedName>
        <fullName evidence="4">Mitochondrial inner membrane protein</fullName>
    </submittedName>
</protein>
<keyword evidence="1" id="KW-0175">Coiled coil</keyword>
<dbReference type="EMBL" id="FWFL01000005">
    <property type="protein sequence ID" value="SLN44118.1"/>
    <property type="molecule type" value="Genomic_DNA"/>
</dbReference>
<evidence type="ECO:0000256" key="1">
    <source>
        <dbReference type="SAM" id="Coils"/>
    </source>
</evidence>
<organism evidence="4 5">
    <name type="scientific">Roseovarius litorisediminis</name>
    <dbReference type="NCBI Taxonomy" id="1312363"/>
    <lineage>
        <taxon>Bacteria</taxon>
        <taxon>Pseudomonadati</taxon>
        <taxon>Pseudomonadota</taxon>
        <taxon>Alphaproteobacteria</taxon>
        <taxon>Rhodobacterales</taxon>
        <taxon>Roseobacteraceae</taxon>
        <taxon>Roseovarius</taxon>
    </lineage>
</organism>
<evidence type="ECO:0000313" key="5">
    <source>
        <dbReference type="Proteomes" id="UP000193827"/>
    </source>
</evidence>
<evidence type="ECO:0000256" key="3">
    <source>
        <dbReference type="SAM" id="Phobius"/>
    </source>
</evidence>
<evidence type="ECO:0000256" key="2">
    <source>
        <dbReference type="SAM" id="MobiDB-lite"/>
    </source>
</evidence>